<name>A0A0F9DS71_9ZZZZ</name>
<dbReference type="AlphaFoldDB" id="A0A0F9DS71"/>
<feature type="non-terminal residue" evidence="1">
    <location>
        <position position="347"/>
    </location>
</feature>
<protein>
    <submittedName>
        <fullName evidence="1">Uncharacterized protein</fullName>
    </submittedName>
</protein>
<evidence type="ECO:0000313" key="1">
    <source>
        <dbReference type="EMBL" id="KKL64668.1"/>
    </source>
</evidence>
<organism evidence="1">
    <name type="scientific">marine sediment metagenome</name>
    <dbReference type="NCBI Taxonomy" id="412755"/>
    <lineage>
        <taxon>unclassified sequences</taxon>
        <taxon>metagenomes</taxon>
        <taxon>ecological metagenomes</taxon>
    </lineage>
</organism>
<dbReference type="EMBL" id="LAZR01027773">
    <property type="protein sequence ID" value="KKL64668.1"/>
    <property type="molecule type" value="Genomic_DNA"/>
</dbReference>
<sequence>MPVIDLEDTQGNDAAILIDISNKRDAMSYFNGGTEQFRLTKDGFIVTDSGWKKRHIQIGLGDVAADSDAFEYPLFRLPFDVTLKNAEIGTDTTAASNGTNNQSMGLFKSSTSTAIATAVTNSSTAFTLHVPRAYTGVSTDTIKAGDTVYLAPTKTGSGTALSGVTIALTIEIDIPEAQSGTATDNFMRIGNGEAGADGMIESDHLMRDHLQIKRNGQDVFRIDVDGIMYPGATYTPPDMFYIHTVNVGDVVEADGGAKKSPIFKPNGTVKIEKIFYGSNSTLAADDDTNYTQIIIKDDSGNILTDAFANGPTTEAGLTAGRMLDMGAINQLYATIASTEHLQAEYVT</sequence>
<gene>
    <name evidence="1" type="ORF">LCGC14_2162710</name>
</gene>
<reference evidence="1" key="1">
    <citation type="journal article" date="2015" name="Nature">
        <title>Complex archaea that bridge the gap between prokaryotes and eukaryotes.</title>
        <authorList>
            <person name="Spang A."/>
            <person name="Saw J.H."/>
            <person name="Jorgensen S.L."/>
            <person name="Zaremba-Niedzwiedzka K."/>
            <person name="Martijn J."/>
            <person name="Lind A.E."/>
            <person name="van Eijk R."/>
            <person name="Schleper C."/>
            <person name="Guy L."/>
            <person name="Ettema T.J."/>
        </authorList>
    </citation>
    <scope>NUCLEOTIDE SEQUENCE</scope>
</reference>
<accession>A0A0F9DS71</accession>
<proteinExistence type="predicted"/>
<comment type="caution">
    <text evidence="1">The sequence shown here is derived from an EMBL/GenBank/DDBJ whole genome shotgun (WGS) entry which is preliminary data.</text>
</comment>